<comment type="caution">
    <text evidence="1">The sequence shown here is derived from an EMBL/GenBank/DDBJ whole genome shotgun (WGS) entry which is preliminary data.</text>
</comment>
<sequence>MADSTAAGAGISSSYAKILYSRERRVFIFEESRALNMHGV</sequence>
<dbReference type="AlphaFoldDB" id="A0A1R3GYZ4"/>
<proteinExistence type="predicted"/>
<keyword evidence="2" id="KW-1185">Reference proteome</keyword>
<evidence type="ECO:0000313" key="1">
    <source>
        <dbReference type="EMBL" id="OMO63319.1"/>
    </source>
</evidence>
<protein>
    <submittedName>
        <fullName evidence="1">Uncharacterized protein</fullName>
    </submittedName>
</protein>
<evidence type="ECO:0000313" key="2">
    <source>
        <dbReference type="Proteomes" id="UP000187203"/>
    </source>
</evidence>
<dbReference type="OrthoDB" id="10279956at2759"/>
<accession>A0A1R3GYZ4</accession>
<dbReference type="EMBL" id="AWUE01021134">
    <property type="protein sequence ID" value="OMO63319.1"/>
    <property type="molecule type" value="Genomic_DNA"/>
</dbReference>
<organism evidence="1 2">
    <name type="scientific">Corchorus olitorius</name>
    <dbReference type="NCBI Taxonomy" id="93759"/>
    <lineage>
        <taxon>Eukaryota</taxon>
        <taxon>Viridiplantae</taxon>
        <taxon>Streptophyta</taxon>
        <taxon>Embryophyta</taxon>
        <taxon>Tracheophyta</taxon>
        <taxon>Spermatophyta</taxon>
        <taxon>Magnoliopsida</taxon>
        <taxon>eudicotyledons</taxon>
        <taxon>Gunneridae</taxon>
        <taxon>Pentapetalae</taxon>
        <taxon>rosids</taxon>
        <taxon>malvids</taxon>
        <taxon>Malvales</taxon>
        <taxon>Malvaceae</taxon>
        <taxon>Grewioideae</taxon>
        <taxon>Apeibeae</taxon>
        <taxon>Corchorus</taxon>
    </lineage>
</organism>
<gene>
    <name evidence="1" type="ORF">COLO4_32579</name>
</gene>
<dbReference type="Proteomes" id="UP000187203">
    <property type="component" value="Unassembled WGS sequence"/>
</dbReference>
<reference evidence="2" key="1">
    <citation type="submission" date="2013-09" db="EMBL/GenBank/DDBJ databases">
        <title>Corchorus olitorius genome sequencing.</title>
        <authorList>
            <person name="Alam M."/>
            <person name="Haque M.S."/>
            <person name="Islam M.S."/>
            <person name="Emdad E.M."/>
            <person name="Islam M.M."/>
            <person name="Ahmed B."/>
            <person name="Halim A."/>
            <person name="Hossen Q.M.M."/>
            <person name="Hossain M.Z."/>
            <person name="Ahmed R."/>
            <person name="Khan M.M."/>
            <person name="Islam R."/>
            <person name="Rashid M.M."/>
            <person name="Khan S.A."/>
            <person name="Rahman M.S."/>
            <person name="Alam M."/>
            <person name="Yahiya A.S."/>
            <person name="Khan M.S."/>
            <person name="Azam M.S."/>
            <person name="Haque T."/>
            <person name="Lashkar M.Z.H."/>
            <person name="Akhand A.I."/>
            <person name="Morshed G."/>
            <person name="Roy S."/>
            <person name="Uddin K.S."/>
            <person name="Rabeya T."/>
            <person name="Hossain A.S."/>
            <person name="Chowdhury A."/>
            <person name="Snigdha A.R."/>
            <person name="Mortoza M.S."/>
            <person name="Matin S.A."/>
            <person name="Hoque S.M.E."/>
            <person name="Islam M.K."/>
            <person name="Roy D.K."/>
            <person name="Haider R."/>
            <person name="Moosa M.M."/>
            <person name="Elias S.M."/>
            <person name="Hasan A.M."/>
            <person name="Jahan S."/>
            <person name="Shafiuddin M."/>
            <person name="Mahmood N."/>
            <person name="Shommy N.S."/>
        </authorList>
    </citation>
    <scope>NUCLEOTIDE SEQUENCE [LARGE SCALE GENOMIC DNA]</scope>
    <source>
        <strain evidence="2">cv. O-4</strain>
    </source>
</reference>
<name>A0A1R3GYZ4_9ROSI</name>